<sequence length="242" mass="26461">MQMSRQALDDAALVDLTPLDRRVTAEGLADRLRQRLRTIDNEEAADSTIEPKASQVVHHRLHNRSILGGVFDNRQRMVVAFAVDSNGGDQRQLIADMQPIDLDGEQIDPTTSMRPSAPPTTRRPARDGRLGSPVAHFLRECRPPAGGPRPNPRSRRSATSGSSLICRAMLCARAGAGRRTRRCARPLYLDPPAVEALPPSAPPPVLAGPLVQSPKAWPAQPLAILFDHLRKSRDPGRQAEKV</sequence>
<comment type="caution">
    <text evidence="2">The sequence shown here is derived from an EMBL/GenBank/DDBJ whole genome shotgun (WGS) entry which is preliminary data.</text>
</comment>
<proteinExistence type="predicted"/>
<gene>
    <name evidence="2" type="ORF">IQ17_07262</name>
</gene>
<evidence type="ECO:0000313" key="2">
    <source>
        <dbReference type="EMBL" id="TWH92058.1"/>
    </source>
</evidence>
<evidence type="ECO:0000313" key="3">
    <source>
        <dbReference type="Proteomes" id="UP000317176"/>
    </source>
</evidence>
<dbReference type="Proteomes" id="UP000317176">
    <property type="component" value="Unassembled WGS sequence"/>
</dbReference>
<protein>
    <submittedName>
        <fullName evidence="2">Uncharacterized protein</fullName>
    </submittedName>
</protein>
<feature type="compositionally biased region" description="Low complexity" evidence="1">
    <location>
        <begin position="109"/>
        <end position="122"/>
    </location>
</feature>
<evidence type="ECO:0000256" key="1">
    <source>
        <dbReference type="SAM" id="MobiDB-lite"/>
    </source>
</evidence>
<feature type="region of interest" description="Disordered" evidence="1">
    <location>
        <begin position="103"/>
        <end position="161"/>
    </location>
</feature>
<reference evidence="2 3" key="1">
    <citation type="journal article" date="2015" name="Stand. Genomic Sci.">
        <title>Genomic Encyclopedia of Bacterial and Archaeal Type Strains, Phase III: the genomes of soil and plant-associated and newly described type strains.</title>
        <authorList>
            <person name="Whitman W.B."/>
            <person name="Woyke T."/>
            <person name="Klenk H.P."/>
            <person name="Zhou Y."/>
            <person name="Lilburn T.G."/>
            <person name="Beck B.J."/>
            <person name="De Vos P."/>
            <person name="Vandamme P."/>
            <person name="Eisen J.A."/>
            <person name="Garrity G."/>
            <person name="Hugenholtz P."/>
            <person name="Kyrpides N.C."/>
        </authorList>
    </citation>
    <scope>NUCLEOTIDE SEQUENCE [LARGE SCALE GENOMIC DNA]</scope>
    <source>
        <strain evidence="2 3">CGMCC 1.10947</strain>
    </source>
</reference>
<name>A0A562K9H0_9BRAD</name>
<dbReference type="AlphaFoldDB" id="A0A562K9H0"/>
<organism evidence="2 3">
    <name type="scientific">Bradyrhizobium daqingense</name>
    <dbReference type="NCBI Taxonomy" id="993502"/>
    <lineage>
        <taxon>Bacteria</taxon>
        <taxon>Pseudomonadati</taxon>
        <taxon>Pseudomonadota</taxon>
        <taxon>Alphaproteobacteria</taxon>
        <taxon>Hyphomicrobiales</taxon>
        <taxon>Nitrobacteraceae</taxon>
        <taxon>Bradyrhizobium</taxon>
    </lineage>
</organism>
<accession>A0A562K9H0</accession>
<dbReference type="EMBL" id="VLKL01000055">
    <property type="protein sequence ID" value="TWH92058.1"/>
    <property type="molecule type" value="Genomic_DNA"/>
</dbReference>
<keyword evidence="3" id="KW-1185">Reference proteome</keyword>